<dbReference type="SUPFAM" id="SSF54928">
    <property type="entry name" value="RNA-binding domain, RBD"/>
    <property type="match status" value="1"/>
</dbReference>
<feature type="domain" description="RRM" evidence="5">
    <location>
        <begin position="46"/>
        <end position="124"/>
    </location>
</feature>
<dbReference type="SMR" id="A0A482XHV0"/>
<evidence type="ECO:0000259" key="5">
    <source>
        <dbReference type="PROSITE" id="PS50102"/>
    </source>
</evidence>
<proteinExistence type="predicted"/>
<dbReference type="InParanoid" id="A0A482XHV0"/>
<dbReference type="AlphaFoldDB" id="A0A482XHV0"/>
<dbReference type="CDD" id="cd12307">
    <property type="entry name" value="RRM_NIFK_like"/>
    <property type="match status" value="1"/>
</dbReference>
<dbReference type="PANTHER" id="PTHR46754">
    <property type="entry name" value="MKI67 FHA DOMAIN-INTERACTING NUCLEOLAR PHOSPHOPROTEIN"/>
    <property type="match status" value="1"/>
</dbReference>
<dbReference type="STRING" id="195883.A0A482XHV0"/>
<dbReference type="GO" id="GO:0003723">
    <property type="term" value="F:RNA binding"/>
    <property type="evidence" value="ECO:0007669"/>
    <property type="project" value="UniProtKB-UniRule"/>
</dbReference>
<comment type="caution">
    <text evidence="6">The sequence shown here is derived from an EMBL/GenBank/DDBJ whole genome shotgun (WGS) entry which is preliminary data.</text>
</comment>
<dbReference type="InterPro" id="IPR012677">
    <property type="entry name" value="Nucleotide-bd_a/b_plait_sf"/>
</dbReference>
<dbReference type="Gene3D" id="3.30.70.330">
    <property type="match status" value="1"/>
</dbReference>
<evidence type="ECO:0000256" key="1">
    <source>
        <dbReference type="ARBA" id="ARBA00004604"/>
    </source>
</evidence>
<comment type="subcellular location">
    <subcellularLocation>
        <location evidence="1">Nucleus</location>
        <location evidence="1">Nucleolus</location>
    </subcellularLocation>
</comment>
<dbReference type="EMBL" id="QKKF02009630">
    <property type="protein sequence ID" value="RZF45234.1"/>
    <property type="molecule type" value="Genomic_DNA"/>
</dbReference>
<keyword evidence="7" id="KW-1185">Reference proteome</keyword>
<gene>
    <name evidence="6" type="ORF">LSTR_LSTR010378</name>
</gene>
<evidence type="ECO:0000256" key="3">
    <source>
        <dbReference type="ARBA" id="ARBA00023242"/>
    </source>
</evidence>
<dbReference type="InterPro" id="IPR035979">
    <property type="entry name" value="RBD_domain_sf"/>
</dbReference>
<dbReference type="SMART" id="SM00360">
    <property type="entry name" value="RRM"/>
    <property type="match status" value="1"/>
</dbReference>
<evidence type="ECO:0000313" key="6">
    <source>
        <dbReference type="EMBL" id="RZF45234.1"/>
    </source>
</evidence>
<evidence type="ECO:0000256" key="2">
    <source>
        <dbReference type="ARBA" id="ARBA00022884"/>
    </source>
</evidence>
<name>A0A482XHV0_LAOST</name>
<keyword evidence="2 4" id="KW-0694">RNA-binding</keyword>
<evidence type="ECO:0000256" key="4">
    <source>
        <dbReference type="PROSITE-ProRule" id="PRU00176"/>
    </source>
</evidence>
<dbReference type="InterPro" id="IPR000504">
    <property type="entry name" value="RRM_dom"/>
</dbReference>
<keyword evidence="3" id="KW-0539">Nucleus</keyword>
<dbReference type="OrthoDB" id="21467at2759"/>
<protein>
    <recommendedName>
        <fullName evidence="5">RRM domain-containing protein</fullName>
    </recommendedName>
</protein>
<dbReference type="Pfam" id="PF00076">
    <property type="entry name" value="RRM_1"/>
    <property type="match status" value="1"/>
</dbReference>
<dbReference type="Proteomes" id="UP000291343">
    <property type="component" value="Unassembled WGS sequence"/>
</dbReference>
<dbReference type="PROSITE" id="PS50102">
    <property type="entry name" value="RRM"/>
    <property type="match status" value="1"/>
</dbReference>
<dbReference type="GO" id="GO:0005730">
    <property type="term" value="C:nucleolus"/>
    <property type="evidence" value="ECO:0007669"/>
    <property type="project" value="UniProtKB-SubCell"/>
</dbReference>
<dbReference type="FunCoup" id="A0A482XHV0">
    <property type="interactions" value="1239"/>
</dbReference>
<evidence type="ECO:0000313" key="7">
    <source>
        <dbReference type="Proteomes" id="UP000291343"/>
    </source>
</evidence>
<reference evidence="6 7" key="1">
    <citation type="journal article" date="2017" name="Gigascience">
        <title>Genome sequence of the small brown planthopper, Laodelphax striatellus.</title>
        <authorList>
            <person name="Zhu J."/>
            <person name="Jiang F."/>
            <person name="Wang X."/>
            <person name="Yang P."/>
            <person name="Bao Y."/>
            <person name="Zhao W."/>
            <person name="Wang W."/>
            <person name="Lu H."/>
            <person name="Wang Q."/>
            <person name="Cui N."/>
            <person name="Li J."/>
            <person name="Chen X."/>
            <person name="Luo L."/>
            <person name="Yu J."/>
            <person name="Kang L."/>
            <person name="Cui F."/>
        </authorList>
    </citation>
    <scope>NUCLEOTIDE SEQUENCE [LARGE SCALE GENOMIC DNA]</scope>
    <source>
        <strain evidence="6">Lst14</strain>
    </source>
</reference>
<accession>A0A482XHV0</accession>
<sequence length="348" mass="39458">MKKQLSVANMAKTNLNLVKKNKLKRRKKFRLLHKKRELKKLCKNRGVVFINHIPHGFYEEELFQYFSQFGLVTAVKVPRSNKTGKSKGCAFVEFADNQVAQVAADAMNNYLMFDCLLKTEYIPPEKQKPIAFDRNGKPWVNRSPTLAADLRRKRDRKNKERPVKDMEAFAKKVSKCVAGLHKKLISKTGIDYEFQINDDAQLLKITKKSEDDKPSSADDDDDTDDEIKVKKLKKTSKTDLAQAAVKKAVQKGTNRLLRSDTKEALKNTTKAVKSNAEMVKNNTKTALKNTAKKVLAVNKKEALKNVTKKVLASKKKEAVKNVTKNVLKDTKKKLVKKSAKQVKKVTAV</sequence>
<organism evidence="6 7">
    <name type="scientific">Laodelphax striatellus</name>
    <name type="common">Small brown planthopper</name>
    <name type="synonym">Delphax striatella</name>
    <dbReference type="NCBI Taxonomy" id="195883"/>
    <lineage>
        <taxon>Eukaryota</taxon>
        <taxon>Metazoa</taxon>
        <taxon>Ecdysozoa</taxon>
        <taxon>Arthropoda</taxon>
        <taxon>Hexapoda</taxon>
        <taxon>Insecta</taxon>
        <taxon>Pterygota</taxon>
        <taxon>Neoptera</taxon>
        <taxon>Paraneoptera</taxon>
        <taxon>Hemiptera</taxon>
        <taxon>Auchenorrhyncha</taxon>
        <taxon>Fulgoroidea</taxon>
        <taxon>Delphacidae</taxon>
        <taxon>Criomorphinae</taxon>
        <taxon>Laodelphax</taxon>
    </lineage>
</organism>